<keyword evidence="2" id="KW-0812">Transmembrane</keyword>
<dbReference type="PANTHER" id="PTHR33365:SF6">
    <property type="entry name" value="OXIDASE USTYA"/>
    <property type="match status" value="1"/>
</dbReference>
<comment type="similarity">
    <text evidence="1">Belongs to the ustYa family.</text>
</comment>
<comment type="caution">
    <text evidence="3">The sequence shown here is derived from an EMBL/GenBank/DDBJ whole genome shotgun (WGS) entry which is preliminary data.</text>
</comment>
<evidence type="ECO:0000256" key="2">
    <source>
        <dbReference type="SAM" id="Phobius"/>
    </source>
</evidence>
<evidence type="ECO:0000313" key="4">
    <source>
        <dbReference type="Proteomes" id="UP001595075"/>
    </source>
</evidence>
<keyword evidence="2" id="KW-0472">Membrane</keyword>
<reference evidence="3 4" key="1">
    <citation type="journal article" date="2024" name="Commun. Biol.">
        <title>Comparative genomic analysis of thermophilic fungi reveals convergent evolutionary adaptations and gene losses.</title>
        <authorList>
            <person name="Steindorff A.S."/>
            <person name="Aguilar-Pontes M.V."/>
            <person name="Robinson A.J."/>
            <person name="Andreopoulos B."/>
            <person name="LaButti K."/>
            <person name="Kuo A."/>
            <person name="Mondo S."/>
            <person name="Riley R."/>
            <person name="Otillar R."/>
            <person name="Haridas S."/>
            <person name="Lipzen A."/>
            <person name="Grimwood J."/>
            <person name="Schmutz J."/>
            <person name="Clum A."/>
            <person name="Reid I.D."/>
            <person name="Moisan M.C."/>
            <person name="Butler G."/>
            <person name="Nguyen T.T.M."/>
            <person name="Dewar K."/>
            <person name="Conant G."/>
            <person name="Drula E."/>
            <person name="Henrissat B."/>
            <person name="Hansel C."/>
            <person name="Singer S."/>
            <person name="Hutchinson M.I."/>
            <person name="de Vries R.P."/>
            <person name="Natvig D.O."/>
            <person name="Powell A.J."/>
            <person name="Tsang A."/>
            <person name="Grigoriev I.V."/>
        </authorList>
    </citation>
    <scope>NUCLEOTIDE SEQUENCE [LARGE SCALE GENOMIC DNA]</scope>
    <source>
        <strain evidence="3 4">CBS 494.80</strain>
    </source>
</reference>
<organism evidence="3 4">
    <name type="scientific">Oculimacula yallundae</name>
    <dbReference type="NCBI Taxonomy" id="86028"/>
    <lineage>
        <taxon>Eukaryota</taxon>
        <taxon>Fungi</taxon>
        <taxon>Dikarya</taxon>
        <taxon>Ascomycota</taxon>
        <taxon>Pezizomycotina</taxon>
        <taxon>Leotiomycetes</taxon>
        <taxon>Helotiales</taxon>
        <taxon>Ploettnerulaceae</taxon>
        <taxon>Oculimacula</taxon>
    </lineage>
</organism>
<dbReference type="EMBL" id="JAZHXI010000018">
    <property type="protein sequence ID" value="KAL2061463.1"/>
    <property type="molecule type" value="Genomic_DNA"/>
</dbReference>
<sequence>MFQSCLSSKEHIYAPVDADSDDAQTPISKIRNNKSSRKRDFLRALIILEALHILLLLVGYGAVKVLSPHVHRKNELDTYFDLYSYNSHRSFYGDWKKMSPSIESDTLLAEIQESDGVVAIDTQWALQHGYSPSFVYPEDETKSIYQIDMFHSMHCVYRIRNKLTSNLTLEQWPRDDEHTLHCLDYLREQLMCNADLTLEGTDDLLHFNKTSGHICRSNEAIVQWASEYHWSGHREYLLNTTGYA</sequence>
<dbReference type="Proteomes" id="UP001595075">
    <property type="component" value="Unassembled WGS sequence"/>
</dbReference>
<proteinExistence type="inferred from homology"/>
<feature type="transmembrane region" description="Helical" evidence="2">
    <location>
        <begin position="41"/>
        <end position="63"/>
    </location>
</feature>
<dbReference type="PANTHER" id="PTHR33365">
    <property type="entry name" value="YALI0B05434P"/>
    <property type="match status" value="1"/>
</dbReference>
<dbReference type="InterPro" id="IPR021765">
    <property type="entry name" value="UstYa-like"/>
</dbReference>
<keyword evidence="2" id="KW-1133">Transmembrane helix</keyword>
<dbReference type="Pfam" id="PF11807">
    <property type="entry name" value="UstYa"/>
    <property type="match status" value="1"/>
</dbReference>
<name>A0ABR4BXK6_9HELO</name>
<keyword evidence="4" id="KW-1185">Reference proteome</keyword>
<accession>A0ABR4BXK6</accession>
<evidence type="ECO:0000313" key="3">
    <source>
        <dbReference type="EMBL" id="KAL2061463.1"/>
    </source>
</evidence>
<protein>
    <submittedName>
        <fullName evidence="3">Uncharacterized protein</fullName>
    </submittedName>
</protein>
<evidence type="ECO:0000256" key="1">
    <source>
        <dbReference type="ARBA" id="ARBA00035112"/>
    </source>
</evidence>
<gene>
    <name evidence="3" type="ORF">VTL71DRAFT_6840</name>
</gene>